<feature type="domain" description="N-acetyltransferase" evidence="1">
    <location>
        <begin position="29"/>
        <end position="175"/>
    </location>
</feature>
<dbReference type="EMBL" id="BJXL01000160">
    <property type="protein sequence ID" value="GEM85013.1"/>
    <property type="molecule type" value="Genomic_DNA"/>
</dbReference>
<dbReference type="SUPFAM" id="SSF55729">
    <property type="entry name" value="Acyl-CoA N-acyltransferases (Nat)"/>
    <property type="match status" value="1"/>
</dbReference>
<organism evidence="2 3">
    <name type="scientific">Meiothermus hypogaeus NBRC 106114</name>
    <dbReference type="NCBI Taxonomy" id="1227553"/>
    <lineage>
        <taxon>Bacteria</taxon>
        <taxon>Thermotogati</taxon>
        <taxon>Deinococcota</taxon>
        <taxon>Deinococci</taxon>
        <taxon>Thermales</taxon>
        <taxon>Thermaceae</taxon>
        <taxon>Meiothermus</taxon>
    </lineage>
</organism>
<dbReference type="OrthoDB" id="275336at2"/>
<reference evidence="2 3" key="1">
    <citation type="submission" date="2019-07" db="EMBL/GenBank/DDBJ databases">
        <title>Whole genome shotgun sequence of Meiothermus hypogaeus NBRC 106114.</title>
        <authorList>
            <person name="Hosoyama A."/>
            <person name="Uohara A."/>
            <person name="Ohji S."/>
            <person name="Ichikawa N."/>
        </authorList>
    </citation>
    <scope>NUCLEOTIDE SEQUENCE [LARGE SCALE GENOMIC DNA]</scope>
    <source>
        <strain evidence="2 3">NBRC 106114</strain>
    </source>
</reference>
<dbReference type="Proteomes" id="UP000321197">
    <property type="component" value="Unassembled WGS sequence"/>
</dbReference>
<proteinExistence type="predicted"/>
<dbReference type="AlphaFoldDB" id="A0A511R5Y2"/>
<dbReference type="RefSeq" id="WP_119342205.1">
    <property type="nucleotide sequence ID" value="NZ_BJXL01000160.1"/>
</dbReference>
<evidence type="ECO:0000259" key="1">
    <source>
        <dbReference type="PROSITE" id="PS51186"/>
    </source>
</evidence>
<dbReference type="InterPro" id="IPR000182">
    <property type="entry name" value="GNAT_dom"/>
</dbReference>
<protein>
    <submittedName>
        <fullName evidence="2">N-acetyltransferase</fullName>
    </submittedName>
</protein>
<dbReference type="Gene3D" id="3.40.630.30">
    <property type="match status" value="1"/>
</dbReference>
<dbReference type="GO" id="GO:0016747">
    <property type="term" value="F:acyltransferase activity, transferring groups other than amino-acyl groups"/>
    <property type="evidence" value="ECO:0007669"/>
    <property type="project" value="InterPro"/>
</dbReference>
<comment type="caution">
    <text evidence="2">The sequence shown here is derived from an EMBL/GenBank/DDBJ whole genome shotgun (WGS) entry which is preliminary data.</text>
</comment>
<dbReference type="CDD" id="cd04301">
    <property type="entry name" value="NAT_SF"/>
    <property type="match status" value="1"/>
</dbReference>
<sequence>MRAEVTTYYLEMTSPNELRPKHAQIEGLLVMKAEIPCAELQHFLYRSVGGNWYWYEKAHWTYRQWWAYAQNPNLHTWVAYLKGTPAGYFQLEVQPEENVEIVYFGLLTQFSGMGLGGHLLTCALEEAWRLGAHRVWVHTCSLDSPAALANYLARGMRLYKTDTQTQEIPDQTPGPWDGA</sequence>
<keyword evidence="2" id="KW-0808">Transferase</keyword>
<evidence type="ECO:0000313" key="2">
    <source>
        <dbReference type="EMBL" id="GEM85013.1"/>
    </source>
</evidence>
<evidence type="ECO:0000313" key="3">
    <source>
        <dbReference type="Proteomes" id="UP000321197"/>
    </source>
</evidence>
<name>A0A511R5Y2_9DEIN</name>
<accession>A0A511R5Y2</accession>
<dbReference type="PROSITE" id="PS51186">
    <property type="entry name" value="GNAT"/>
    <property type="match status" value="1"/>
</dbReference>
<dbReference type="InterPro" id="IPR016181">
    <property type="entry name" value="Acyl_CoA_acyltransferase"/>
</dbReference>
<gene>
    <name evidence="2" type="ORF">MHY01S_31790</name>
</gene>
<dbReference type="Pfam" id="PF00583">
    <property type="entry name" value="Acetyltransf_1"/>
    <property type="match status" value="1"/>
</dbReference>